<evidence type="ECO:0000259" key="3">
    <source>
        <dbReference type="PROSITE" id="PS50025"/>
    </source>
</evidence>
<evidence type="ECO:0000256" key="2">
    <source>
        <dbReference type="PROSITE-ProRule" id="PRU00076"/>
    </source>
</evidence>
<reference evidence="5" key="1">
    <citation type="journal article" date="2021" name="G3 (Bethesda)">
        <title>Genome and transcriptome analysis of the beet armyworm Spodoptera exigua reveals targets for pest control. .</title>
        <authorList>
            <person name="Simon S."/>
            <person name="Breeschoten T."/>
            <person name="Jansen H.J."/>
            <person name="Dirks R.P."/>
            <person name="Schranz M.E."/>
            <person name="Ros V.I.D."/>
        </authorList>
    </citation>
    <scope>NUCLEOTIDE SEQUENCE</scope>
    <source>
        <strain evidence="5">TB_SE_WUR_2020</strain>
    </source>
</reference>
<evidence type="ECO:0000259" key="4">
    <source>
        <dbReference type="PROSITE" id="PS50026"/>
    </source>
</evidence>
<dbReference type="Proteomes" id="UP000814243">
    <property type="component" value="Unassembled WGS sequence"/>
</dbReference>
<dbReference type="PANTHER" id="PTHR15036:SF91">
    <property type="entry name" value="NEUREXIN-4"/>
    <property type="match status" value="1"/>
</dbReference>
<evidence type="ECO:0008006" key="7">
    <source>
        <dbReference type="Google" id="ProtNLM"/>
    </source>
</evidence>
<dbReference type="InterPro" id="IPR050372">
    <property type="entry name" value="Neurexin-related_CASP"/>
</dbReference>
<dbReference type="Gene3D" id="2.10.25.10">
    <property type="entry name" value="Laminin"/>
    <property type="match status" value="1"/>
</dbReference>
<dbReference type="CDD" id="cd00110">
    <property type="entry name" value="LamG"/>
    <property type="match status" value="1"/>
</dbReference>
<sequence>MDYWAGATAGSRMCQCGLLGACRDPTKWCNCDAEHAKPDEFQVDGGEITEKEFLPVKQLRFGDTGSHLDEKEGRYTLGPLLCEGDDLFSNAVTFRISDAIITLPMFDLGHSGDIYFEFKTTRENAVLLHSKGPQDYIKLSIIGGDQLQFQFQVGDTPLGVSVETSNRLADNNWHSVSIERNRKEARVVVDGALKNEIRTAREPARALQLSTGLVLGAALDRSGGFVGCMRALLLNGNPVDLRYYARRGLYGVSEGCMGKCASSPCLNNGTCLEGYDSYSCDCRWTAFKGPICADGNVFSTVQIGVNLRPNSIIKYDFLGSWRSTIAEKIRVGFTTTNPKGFLLGFYSNISGEYLTLQVSNSEYNFNIKESADAQFNNIQYMYIGRNESMNEGFVGCVSRVEFDDIYPLKLLFQQDPPPNVRSLGGGVLSEDFCGVEPVTHPPEAVETRPPPDLDLQHELDLHNTDEAILGSKFRYLATIIYLLQILI</sequence>
<feature type="domain" description="EGF-like" evidence="4">
    <location>
        <begin position="257"/>
        <end position="293"/>
    </location>
</feature>
<dbReference type="SUPFAM" id="SSF49899">
    <property type="entry name" value="Concanavalin A-like lectins/glucanases"/>
    <property type="match status" value="2"/>
</dbReference>
<dbReference type="AlphaFoldDB" id="A0A922MDI1"/>
<comment type="caution">
    <text evidence="5">The sequence shown here is derived from an EMBL/GenBank/DDBJ whole genome shotgun (WGS) entry which is preliminary data.</text>
</comment>
<evidence type="ECO:0000256" key="1">
    <source>
        <dbReference type="ARBA" id="ARBA00023157"/>
    </source>
</evidence>
<gene>
    <name evidence="5" type="ORF">HF086_006478</name>
</gene>
<organism evidence="5 6">
    <name type="scientific">Spodoptera exigua</name>
    <name type="common">Beet armyworm</name>
    <name type="synonym">Noctua fulgens</name>
    <dbReference type="NCBI Taxonomy" id="7107"/>
    <lineage>
        <taxon>Eukaryota</taxon>
        <taxon>Metazoa</taxon>
        <taxon>Ecdysozoa</taxon>
        <taxon>Arthropoda</taxon>
        <taxon>Hexapoda</taxon>
        <taxon>Insecta</taxon>
        <taxon>Pterygota</taxon>
        <taxon>Neoptera</taxon>
        <taxon>Endopterygota</taxon>
        <taxon>Lepidoptera</taxon>
        <taxon>Glossata</taxon>
        <taxon>Ditrysia</taxon>
        <taxon>Noctuoidea</taxon>
        <taxon>Noctuidae</taxon>
        <taxon>Amphipyrinae</taxon>
        <taxon>Spodoptera</taxon>
    </lineage>
</organism>
<dbReference type="PROSITE" id="PS50026">
    <property type="entry name" value="EGF_3"/>
    <property type="match status" value="1"/>
</dbReference>
<evidence type="ECO:0000313" key="6">
    <source>
        <dbReference type="Proteomes" id="UP000814243"/>
    </source>
</evidence>
<comment type="caution">
    <text evidence="2">Lacks conserved residue(s) required for the propagation of feature annotation.</text>
</comment>
<dbReference type="PANTHER" id="PTHR15036">
    <property type="entry name" value="PIKACHURIN-LIKE PROTEIN"/>
    <property type="match status" value="1"/>
</dbReference>
<keyword evidence="2" id="KW-0245">EGF-like domain</keyword>
<dbReference type="InterPro" id="IPR001791">
    <property type="entry name" value="Laminin_G"/>
</dbReference>
<dbReference type="CDD" id="cd00054">
    <property type="entry name" value="EGF_CA"/>
    <property type="match status" value="1"/>
</dbReference>
<feature type="domain" description="Laminin G" evidence="3">
    <location>
        <begin position="90"/>
        <end position="256"/>
    </location>
</feature>
<dbReference type="PROSITE" id="PS50025">
    <property type="entry name" value="LAM_G_DOMAIN"/>
    <property type="match status" value="1"/>
</dbReference>
<dbReference type="EMBL" id="JACEFF010000619">
    <property type="protein sequence ID" value="KAH9634350.1"/>
    <property type="molecule type" value="Genomic_DNA"/>
</dbReference>
<dbReference type="InterPro" id="IPR000742">
    <property type="entry name" value="EGF"/>
</dbReference>
<dbReference type="Gene3D" id="2.60.120.200">
    <property type="match status" value="2"/>
</dbReference>
<protein>
    <recommendedName>
        <fullName evidence="7">Neurexin IV</fullName>
    </recommendedName>
</protein>
<name>A0A922MDI1_SPOEX</name>
<proteinExistence type="predicted"/>
<evidence type="ECO:0000313" key="5">
    <source>
        <dbReference type="EMBL" id="KAH9634350.1"/>
    </source>
</evidence>
<keyword evidence="1" id="KW-1015">Disulfide bond</keyword>
<dbReference type="Pfam" id="PF02210">
    <property type="entry name" value="Laminin_G_2"/>
    <property type="match status" value="1"/>
</dbReference>
<dbReference type="InterPro" id="IPR013320">
    <property type="entry name" value="ConA-like_dom_sf"/>
</dbReference>
<dbReference type="SMART" id="SM00282">
    <property type="entry name" value="LamG"/>
    <property type="match status" value="1"/>
</dbReference>
<accession>A0A922MDI1</accession>
<dbReference type="Pfam" id="PF00008">
    <property type="entry name" value="EGF"/>
    <property type="match status" value="1"/>
</dbReference>